<dbReference type="Proteomes" id="UP001239111">
    <property type="component" value="Chromosome 3"/>
</dbReference>
<dbReference type="EMBL" id="CM056743">
    <property type="protein sequence ID" value="KAJ8673261.1"/>
    <property type="molecule type" value="Genomic_DNA"/>
</dbReference>
<gene>
    <name evidence="1" type="ORF">QAD02_004523</name>
</gene>
<organism evidence="1 2">
    <name type="scientific">Eretmocerus hayati</name>
    <dbReference type="NCBI Taxonomy" id="131215"/>
    <lineage>
        <taxon>Eukaryota</taxon>
        <taxon>Metazoa</taxon>
        <taxon>Ecdysozoa</taxon>
        <taxon>Arthropoda</taxon>
        <taxon>Hexapoda</taxon>
        <taxon>Insecta</taxon>
        <taxon>Pterygota</taxon>
        <taxon>Neoptera</taxon>
        <taxon>Endopterygota</taxon>
        <taxon>Hymenoptera</taxon>
        <taxon>Apocrita</taxon>
        <taxon>Proctotrupomorpha</taxon>
        <taxon>Chalcidoidea</taxon>
        <taxon>Aphelinidae</taxon>
        <taxon>Aphelininae</taxon>
        <taxon>Eretmocerus</taxon>
    </lineage>
</organism>
<accession>A0ACC2NQV3</accession>
<name>A0ACC2NQV3_9HYME</name>
<keyword evidence="2" id="KW-1185">Reference proteome</keyword>
<comment type="caution">
    <text evidence="1">The sequence shown here is derived from an EMBL/GenBank/DDBJ whole genome shotgun (WGS) entry which is preliminary data.</text>
</comment>
<evidence type="ECO:0000313" key="2">
    <source>
        <dbReference type="Proteomes" id="UP001239111"/>
    </source>
</evidence>
<proteinExistence type="predicted"/>
<protein>
    <submittedName>
        <fullName evidence="1">Uncharacterized protein</fullName>
    </submittedName>
</protein>
<reference evidence="1" key="1">
    <citation type="submission" date="2023-04" db="EMBL/GenBank/DDBJ databases">
        <title>A chromosome-level genome assembly of the parasitoid wasp Eretmocerus hayati.</title>
        <authorList>
            <person name="Zhong Y."/>
            <person name="Liu S."/>
            <person name="Liu Y."/>
        </authorList>
    </citation>
    <scope>NUCLEOTIDE SEQUENCE</scope>
    <source>
        <strain evidence="1">ZJU_SS_LIU_2023</strain>
    </source>
</reference>
<sequence>MDEDQAALILAIRQASDVYHNSPMLYHQKENARQRLLHLMCLNEFMYDEDDHRFRRWWVQPIFTAEQRSNQGFSDNLVEVLKDTNPALYFNFLRMSHATFEKLLRMVNPLLEKKHVVREPISSKMKLQLVLRYLASGDSQKSISYAFRVSPSSVCHFVEDVCDALYTVLKDEVLKIPTEEEWLEISEEYEQLTGFPHCCGGLDGKLVFMERPHNGIPFKSPEIVLACICLHNFVINEELELAPQIRRYCIYTPEDRDQVSEGLVELPANLNYRPTVVGNLSGERYRENFATYSMNEGAVPWQWIRAAENDY</sequence>
<evidence type="ECO:0000313" key="1">
    <source>
        <dbReference type="EMBL" id="KAJ8673261.1"/>
    </source>
</evidence>